<comment type="cofactor">
    <cofactor evidence="1">
        <name>FAD</name>
        <dbReference type="ChEBI" id="CHEBI:57692"/>
    </cofactor>
</comment>
<evidence type="ECO:0000256" key="7">
    <source>
        <dbReference type="ARBA" id="ARBA00022827"/>
    </source>
</evidence>
<dbReference type="Pfam" id="PF00175">
    <property type="entry name" value="NAD_binding_1"/>
    <property type="match status" value="1"/>
</dbReference>
<evidence type="ECO:0000256" key="4">
    <source>
        <dbReference type="ARBA" id="ARBA00022692"/>
    </source>
</evidence>
<evidence type="ECO:0000256" key="12">
    <source>
        <dbReference type="ARBA" id="ARBA00023136"/>
    </source>
</evidence>
<organism evidence="15 16">
    <name type="scientific">Roseobacter insulae</name>
    <dbReference type="NCBI Taxonomy" id="2859783"/>
    <lineage>
        <taxon>Bacteria</taxon>
        <taxon>Pseudomonadati</taxon>
        <taxon>Pseudomonadota</taxon>
        <taxon>Alphaproteobacteria</taxon>
        <taxon>Rhodobacterales</taxon>
        <taxon>Roseobacteraceae</taxon>
        <taxon>Roseobacter</taxon>
    </lineage>
</organism>
<proteinExistence type="predicted"/>
<evidence type="ECO:0000256" key="5">
    <source>
        <dbReference type="ARBA" id="ARBA00022714"/>
    </source>
</evidence>
<keyword evidence="6" id="KW-0479">Metal-binding</keyword>
<gene>
    <name evidence="15" type="ORF">KX928_00255</name>
</gene>
<feature type="transmembrane region" description="Helical" evidence="13">
    <location>
        <begin position="75"/>
        <end position="94"/>
    </location>
</feature>
<dbReference type="GO" id="GO:0046872">
    <property type="term" value="F:metal ion binding"/>
    <property type="evidence" value="ECO:0007669"/>
    <property type="project" value="UniProtKB-KW"/>
</dbReference>
<keyword evidence="3" id="KW-0285">Flavoprotein</keyword>
<dbReference type="GO" id="GO:0050660">
    <property type="term" value="F:flavin adenine dinucleotide binding"/>
    <property type="evidence" value="ECO:0007669"/>
    <property type="project" value="TreeGrafter"/>
</dbReference>
<evidence type="ECO:0000256" key="13">
    <source>
        <dbReference type="SAM" id="Phobius"/>
    </source>
</evidence>
<comment type="subcellular location">
    <subcellularLocation>
        <location evidence="2">Membrane</location>
        <topology evidence="2">Multi-pass membrane protein</topology>
    </subcellularLocation>
</comment>
<evidence type="ECO:0000259" key="14">
    <source>
        <dbReference type="PROSITE" id="PS51384"/>
    </source>
</evidence>
<dbReference type="GO" id="GO:0016020">
    <property type="term" value="C:membrane"/>
    <property type="evidence" value="ECO:0007669"/>
    <property type="project" value="UniProtKB-SubCell"/>
</dbReference>
<dbReference type="GO" id="GO:0016491">
    <property type="term" value="F:oxidoreductase activity"/>
    <property type="evidence" value="ECO:0007669"/>
    <property type="project" value="UniProtKB-KW"/>
</dbReference>
<sequence length="439" mass="48519">MRAYVLIPLYLFVVCLPVLLSWASGMPARSFRNDLASGLGLLAFAMILVEFVLSGRFRSVSSGLGLDITIRFHQLVARTALAFALVHPFLYQWLPGPSRPWDPTRQLTLTSDFVSLLSGILAFVLLPAFVLLSMKHDDLDYRYETWRLIHGLGALLIAGLLLHHALSAGRYSADPMMIWMWGTMTAIAAFSLLAVYVLKPAYQAAHRWRVSSVARLTPRQWGVTITPDGHAGTPYKAGQFVWLNIGHSPFSLRENPFSISSAPSAGPDMSFVIKELGDFTSTLDQIEIGEKAYIDGPHGTLTVDGRDEPGIALIAGGVGIAPLIGILRDLHLAQDARQRVLVYGNRAEEQIVFQDEIDRLAKSENTQVVYVLQEPPDYWFGPSGLIDAGLITRTFDKGQFGSWLFVLCGPTAMMTSVEEALMEHGVAPDRILSERFQYD</sequence>
<evidence type="ECO:0000256" key="3">
    <source>
        <dbReference type="ARBA" id="ARBA00022630"/>
    </source>
</evidence>
<evidence type="ECO:0000256" key="6">
    <source>
        <dbReference type="ARBA" id="ARBA00022723"/>
    </source>
</evidence>
<name>A0A9X1FSB7_9RHOB</name>
<evidence type="ECO:0000256" key="1">
    <source>
        <dbReference type="ARBA" id="ARBA00001974"/>
    </source>
</evidence>
<feature type="transmembrane region" description="Helical" evidence="13">
    <location>
        <begin position="35"/>
        <end position="54"/>
    </location>
</feature>
<dbReference type="EMBL" id="JAHXDN010000001">
    <property type="protein sequence ID" value="MBW4706210.1"/>
    <property type="molecule type" value="Genomic_DNA"/>
</dbReference>
<evidence type="ECO:0000256" key="2">
    <source>
        <dbReference type="ARBA" id="ARBA00004141"/>
    </source>
</evidence>
<feature type="transmembrane region" description="Helical" evidence="13">
    <location>
        <begin position="178"/>
        <end position="198"/>
    </location>
</feature>
<evidence type="ECO:0000313" key="15">
    <source>
        <dbReference type="EMBL" id="MBW4706210.1"/>
    </source>
</evidence>
<keyword evidence="5" id="KW-0001">2Fe-2S</keyword>
<dbReference type="PROSITE" id="PS51384">
    <property type="entry name" value="FAD_FR"/>
    <property type="match status" value="1"/>
</dbReference>
<protein>
    <submittedName>
        <fullName evidence="15">Ferredoxin reductase family protein</fullName>
    </submittedName>
</protein>
<keyword evidence="11" id="KW-0411">Iron-sulfur</keyword>
<keyword evidence="10" id="KW-0408">Iron</keyword>
<accession>A0A9X1FSB7</accession>
<evidence type="ECO:0000256" key="8">
    <source>
        <dbReference type="ARBA" id="ARBA00022989"/>
    </source>
</evidence>
<reference evidence="15" key="1">
    <citation type="submission" date="2021-07" db="EMBL/GenBank/DDBJ databases">
        <title>Roseobacter insulae sp. nov., isolated from a tidal flat.</title>
        <authorList>
            <person name="Park S."/>
            <person name="Yoon J.-H."/>
        </authorList>
    </citation>
    <scope>NUCLEOTIDE SEQUENCE</scope>
    <source>
        <strain evidence="15">YSTF-M11</strain>
    </source>
</reference>
<dbReference type="CDD" id="cd06198">
    <property type="entry name" value="FNR_like_3"/>
    <property type="match status" value="1"/>
</dbReference>
<keyword evidence="4 13" id="KW-0812">Transmembrane</keyword>
<dbReference type="InterPro" id="IPR001433">
    <property type="entry name" value="OxRdtase_FAD/NAD-bd"/>
</dbReference>
<dbReference type="GO" id="GO:0051537">
    <property type="term" value="F:2 iron, 2 sulfur cluster binding"/>
    <property type="evidence" value="ECO:0007669"/>
    <property type="project" value="UniProtKB-KW"/>
</dbReference>
<dbReference type="InterPro" id="IPR013130">
    <property type="entry name" value="Fe3_Rdtase_TM_dom"/>
</dbReference>
<evidence type="ECO:0000256" key="11">
    <source>
        <dbReference type="ARBA" id="ARBA00023014"/>
    </source>
</evidence>
<feature type="domain" description="FAD-binding FR-type" evidence="14">
    <location>
        <begin position="203"/>
        <end position="304"/>
    </location>
</feature>
<keyword evidence="8 13" id="KW-1133">Transmembrane helix</keyword>
<dbReference type="InterPro" id="IPR013112">
    <property type="entry name" value="FAD-bd_8"/>
</dbReference>
<dbReference type="Proteomes" id="UP001138661">
    <property type="component" value="Unassembled WGS sequence"/>
</dbReference>
<keyword evidence="12 13" id="KW-0472">Membrane</keyword>
<dbReference type="Pfam" id="PF01794">
    <property type="entry name" value="Ferric_reduct"/>
    <property type="match status" value="1"/>
</dbReference>
<dbReference type="PANTHER" id="PTHR47354:SF8">
    <property type="entry name" value="1,2-PHENYLACETYL-COA EPOXIDASE, SUBUNIT E"/>
    <property type="match status" value="1"/>
</dbReference>
<keyword evidence="7" id="KW-0274">FAD</keyword>
<evidence type="ECO:0000313" key="16">
    <source>
        <dbReference type="Proteomes" id="UP001138661"/>
    </source>
</evidence>
<dbReference type="RefSeq" id="WP_219497657.1">
    <property type="nucleotide sequence ID" value="NZ_JAHXDN010000001.1"/>
</dbReference>
<feature type="transmembrane region" description="Helical" evidence="13">
    <location>
        <begin position="114"/>
        <end position="134"/>
    </location>
</feature>
<keyword evidence="9" id="KW-0560">Oxidoreductase</keyword>
<evidence type="ECO:0000256" key="9">
    <source>
        <dbReference type="ARBA" id="ARBA00023002"/>
    </source>
</evidence>
<dbReference type="InterPro" id="IPR050415">
    <property type="entry name" value="MRET"/>
</dbReference>
<keyword evidence="16" id="KW-1185">Reference proteome</keyword>
<dbReference type="InterPro" id="IPR017927">
    <property type="entry name" value="FAD-bd_FR_type"/>
</dbReference>
<dbReference type="Pfam" id="PF08022">
    <property type="entry name" value="FAD_binding_8"/>
    <property type="match status" value="1"/>
</dbReference>
<dbReference type="PANTHER" id="PTHR47354">
    <property type="entry name" value="NADH OXIDOREDUCTASE HCR"/>
    <property type="match status" value="1"/>
</dbReference>
<comment type="caution">
    <text evidence="15">The sequence shown here is derived from an EMBL/GenBank/DDBJ whole genome shotgun (WGS) entry which is preliminary data.</text>
</comment>
<feature type="transmembrane region" description="Helical" evidence="13">
    <location>
        <begin position="146"/>
        <end position="166"/>
    </location>
</feature>
<evidence type="ECO:0000256" key="10">
    <source>
        <dbReference type="ARBA" id="ARBA00023004"/>
    </source>
</evidence>
<dbReference type="AlphaFoldDB" id="A0A9X1FSB7"/>